<evidence type="ECO:0000256" key="5">
    <source>
        <dbReference type="ARBA" id="ARBA00023134"/>
    </source>
</evidence>
<dbReference type="PANTHER" id="PTHR43134:SF1">
    <property type="entry name" value="SIGNAL RECOGNITION PARTICLE RECEPTOR SUBUNIT ALPHA"/>
    <property type="match status" value="1"/>
</dbReference>
<dbReference type="SMART" id="SM00382">
    <property type="entry name" value="AAA"/>
    <property type="match status" value="1"/>
</dbReference>
<evidence type="ECO:0000313" key="14">
    <source>
        <dbReference type="Proteomes" id="UP000005444"/>
    </source>
</evidence>
<comment type="similarity">
    <text evidence="9">Belongs to the GTP-binding SRP family. FtsY subfamily.</text>
</comment>
<accession>G8PDG9</accession>
<dbReference type="GO" id="GO:0003924">
    <property type="term" value="F:GTPase activity"/>
    <property type="evidence" value="ECO:0007669"/>
    <property type="project" value="UniProtKB-UniRule"/>
</dbReference>
<feature type="binding site" evidence="9">
    <location>
        <begin position="269"/>
        <end position="272"/>
    </location>
    <ligand>
        <name>GTP</name>
        <dbReference type="ChEBI" id="CHEBI:37565"/>
    </ligand>
</feature>
<dbReference type="GO" id="GO:0005737">
    <property type="term" value="C:cytoplasm"/>
    <property type="evidence" value="ECO:0007669"/>
    <property type="project" value="UniProtKB-SubCell"/>
</dbReference>
<sequence length="324" mass="35987">MAWFNRSSKSKEEAEKYDKGLEKSRKSFGNRLSKLFVDFHGVDDDFYDDLEETLIEADVGFDTAIQISEEVRDEIEYEHVSTPEQISEVIVRKLVSLYTRNGKQEDNHLVFSKEGPTVFLFVGVNGVGKTTSIGKLAARFKARGRKVLLAACDTFRAGAIEQLQEWGRRDGVDVVAGKEQSDPAAVVFEAVKKAKAENYDLLLVDTAGRLQNKVNLMNELDKIKRVISREISDAPHETLLVLDSTTGQNALTQAKAFLETTSVTGIILTKLDGTAKGGIVLPIRNQLHLSVKYVGLGETVEDLSPFDPEQYVNGLFKDLLNEDA</sequence>
<dbReference type="Gene3D" id="3.40.50.300">
    <property type="entry name" value="P-loop containing nucleotide triphosphate hydrolases"/>
    <property type="match status" value="1"/>
</dbReference>
<evidence type="ECO:0000256" key="2">
    <source>
        <dbReference type="ARBA" id="ARBA00022490"/>
    </source>
</evidence>
<dbReference type="GO" id="GO:0006614">
    <property type="term" value="P:SRP-dependent cotranslational protein targeting to membrane"/>
    <property type="evidence" value="ECO:0007669"/>
    <property type="project" value="InterPro"/>
</dbReference>
<evidence type="ECO:0000256" key="4">
    <source>
        <dbReference type="ARBA" id="ARBA00022801"/>
    </source>
</evidence>
<evidence type="ECO:0000256" key="3">
    <source>
        <dbReference type="ARBA" id="ARBA00022741"/>
    </source>
</evidence>
<comment type="subcellular location">
    <subcellularLocation>
        <location evidence="9">Cell membrane</location>
        <topology evidence="9">Peripheral membrane protein</topology>
        <orientation evidence="9">Cytoplasmic side</orientation>
    </subcellularLocation>
    <subcellularLocation>
        <location evidence="9">Cytoplasm</location>
    </subcellularLocation>
</comment>
<dbReference type="InterPro" id="IPR042101">
    <property type="entry name" value="SRP54_N_sf"/>
</dbReference>
<dbReference type="InterPro" id="IPR004390">
    <property type="entry name" value="SR_rcpt_FtsY"/>
</dbReference>
<evidence type="ECO:0000256" key="9">
    <source>
        <dbReference type="HAMAP-Rule" id="MF_00920"/>
    </source>
</evidence>
<dbReference type="InterPro" id="IPR013822">
    <property type="entry name" value="Signal_recog_particl_SRP54_hlx"/>
</dbReference>
<feature type="domain" description="AAA+ ATPase" evidence="10">
    <location>
        <begin position="115"/>
        <end position="294"/>
    </location>
</feature>
<dbReference type="FunFam" id="3.40.50.300:FF:000053">
    <property type="entry name" value="Signal recognition particle receptor FtsY"/>
    <property type="match status" value="1"/>
</dbReference>
<comment type="subunit">
    <text evidence="9">Part of the signal recognition particle protein translocation system, which is composed of SRP and FtsY.</text>
</comment>
<dbReference type="Pfam" id="PF00448">
    <property type="entry name" value="SRP54"/>
    <property type="match status" value="1"/>
</dbReference>
<proteinExistence type="inferred from homology"/>
<dbReference type="AlphaFoldDB" id="G8PDG9"/>
<dbReference type="GO" id="GO:0005525">
    <property type="term" value="F:GTP binding"/>
    <property type="evidence" value="ECO:0007669"/>
    <property type="project" value="UniProtKB-UniRule"/>
</dbReference>
<dbReference type="Gene3D" id="1.20.120.140">
    <property type="entry name" value="Signal recognition particle SRP54, nucleotide-binding domain"/>
    <property type="match status" value="1"/>
</dbReference>
<protein>
    <recommendedName>
        <fullName evidence="9">Signal recognition particle receptor FtsY</fullName>
        <shortName evidence="9">SRP receptor</shortName>
        <ecNumber evidence="9">3.6.5.4</ecNumber>
    </recommendedName>
</protein>
<dbReference type="FunFam" id="1.20.120.140:FF:000002">
    <property type="entry name" value="Signal recognition particle receptor FtsY"/>
    <property type="match status" value="1"/>
</dbReference>
<dbReference type="Proteomes" id="UP000005444">
    <property type="component" value="Chromosome"/>
</dbReference>
<keyword evidence="1 9" id="KW-1003">Cell membrane</keyword>
<dbReference type="Pfam" id="PF02881">
    <property type="entry name" value="SRP54_N"/>
    <property type="match status" value="1"/>
</dbReference>
<dbReference type="EC" id="3.6.5.4" evidence="9"/>
<organism evidence="13 14">
    <name type="scientific">Pediococcus claussenii (strain ATCC BAA-344 / DSM 14800 / JCM 18046 / KCTC 3811 / LMG 21948 / P06)</name>
    <dbReference type="NCBI Taxonomy" id="701521"/>
    <lineage>
        <taxon>Bacteria</taxon>
        <taxon>Bacillati</taxon>
        <taxon>Bacillota</taxon>
        <taxon>Bacilli</taxon>
        <taxon>Lactobacillales</taxon>
        <taxon>Lactobacillaceae</taxon>
        <taxon>Pediococcus</taxon>
    </lineage>
</organism>
<dbReference type="InterPro" id="IPR027417">
    <property type="entry name" value="P-loop_NTPase"/>
</dbReference>
<comment type="catalytic activity">
    <reaction evidence="8 9">
        <text>GTP + H2O = GDP + phosphate + H(+)</text>
        <dbReference type="Rhea" id="RHEA:19669"/>
        <dbReference type="ChEBI" id="CHEBI:15377"/>
        <dbReference type="ChEBI" id="CHEBI:15378"/>
        <dbReference type="ChEBI" id="CHEBI:37565"/>
        <dbReference type="ChEBI" id="CHEBI:43474"/>
        <dbReference type="ChEBI" id="CHEBI:58189"/>
        <dbReference type="EC" id="3.6.5.4"/>
    </reaction>
</comment>
<dbReference type="HAMAP" id="MF_00920">
    <property type="entry name" value="FtsY"/>
    <property type="match status" value="1"/>
</dbReference>
<evidence type="ECO:0000256" key="6">
    <source>
        <dbReference type="ARBA" id="ARBA00023136"/>
    </source>
</evidence>
<dbReference type="PANTHER" id="PTHR43134">
    <property type="entry name" value="SIGNAL RECOGNITION PARTICLE RECEPTOR SUBUNIT ALPHA"/>
    <property type="match status" value="1"/>
</dbReference>
<evidence type="ECO:0000256" key="8">
    <source>
        <dbReference type="ARBA" id="ARBA00048027"/>
    </source>
</evidence>
<dbReference type="KEGG" id="pce:PECL_1036"/>
<dbReference type="PATRIC" id="fig|701521.8.peg.983"/>
<dbReference type="SUPFAM" id="SSF47364">
    <property type="entry name" value="Domain of the SRP/SRP receptor G-proteins"/>
    <property type="match status" value="1"/>
</dbReference>
<dbReference type="EMBL" id="CP003137">
    <property type="protein sequence ID" value="AEV95304.1"/>
    <property type="molecule type" value="Genomic_DNA"/>
</dbReference>
<keyword evidence="4 9" id="KW-0378">Hydrolase</keyword>
<reference evidence="13 14" key="1">
    <citation type="journal article" date="2012" name="J. Bacteriol.">
        <title>Complete Genome Sequence of the Beer Spoilage Organism Pediococcus claussenii ATCC BAA-344T.</title>
        <authorList>
            <person name="Pittet V."/>
            <person name="Abegunde T."/>
            <person name="Marfleet T."/>
            <person name="Haakensen M."/>
            <person name="Morrow K."/>
            <person name="Jayaprakash T."/>
            <person name="Schroeder K."/>
            <person name="Trost B."/>
            <person name="Byrns S."/>
            <person name="Bergsveinson J."/>
            <person name="Kusalik A."/>
            <person name="Ziola B."/>
        </authorList>
    </citation>
    <scope>NUCLEOTIDE SEQUENCE [LARGE SCALE GENOMIC DNA]</scope>
    <source>
        <strain evidence="13 14">ATCC BAA-344</strain>
    </source>
</reference>
<name>G8PDG9_PEDCP</name>
<comment type="function">
    <text evidence="9">Involved in targeting and insertion of nascent membrane proteins into the cytoplasmic membrane. Acts as a receptor for the complex formed by the signal recognition particle (SRP) and the ribosome-nascent chain (RNC).</text>
</comment>
<dbReference type="InterPro" id="IPR036225">
    <property type="entry name" value="SRP/SRP_N"/>
</dbReference>
<dbReference type="SMART" id="SM00963">
    <property type="entry name" value="SRP54_N"/>
    <property type="match status" value="1"/>
</dbReference>
<feature type="domain" description="Signal recognition particle SRP54 helical bundle" evidence="12">
    <location>
        <begin position="17"/>
        <end position="98"/>
    </location>
</feature>
<keyword evidence="6 9" id="KW-0472">Membrane</keyword>
<feature type="domain" description="SRP54-type proteins GTP-binding" evidence="11">
    <location>
        <begin position="116"/>
        <end position="317"/>
    </location>
</feature>
<keyword evidence="14" id="KW-1185">Reference proteome</keyword>
<dbReference type="GO" id="GO:0005047">
    <property type="term" value="F:signal recognition particle binding"/>
    <property type="evidence" value="ECO:0007669"/>
    <property type="project" value="TreeGrafter"/>
</dbReference>
<keyword evidence="2 9" id="KW-0963">Cytoplasm</keyword>
<dbReference type="SUPFAM" id="SSF52540">
    <property type="entry name" value="P-loop containing nucleoside triphosphate hydrolases"/>
    <property type="match status" value="1"/>
</dbReference>
<dbReference type="InterPro" id="IPR003593">
    <property type="entry name" value="AAA+_ATPase"/>
</dbReference>
<keyword evidence="7 9" id="KW-0675">Receptor</keyword>
<feature type="binding site" evidence="9">
    <location>
        <begin position="205"/>
        <end position="209"/>
    </location>
    <ligand>
        <name>GTP</name>
        <dbReference type="ChEBI" id="CHEBI:37565"/>
    </ligand>
</feature>
<dbReference type="eggNOG" id="COG0552">
    <property type="taxonomic scope" value="Bacteria"/>
</dbReference>
<gene>
    <name evidence="9 13" type="primary">ftsY</name>
    <name evidence="13" type="ordered locus">PECL_1036</name>
</gene>
<feature type="binding site" evidence="9">
    <location>
        <begin position="123"/>
        <end position="130"/>
    </location>
    <ligand>
        <name>GTP</name>
        <dbReference type="ChEBI" id="CHEBI:37565"/>
    </ligand>
</feature>
<keyword evidence="5 9" id="KW-0342">GTP-binding</keyword>
<evidence type="ECO:0000256" key="7">
    <source>
        <dbReference type="ARBA" id="ARBA00023170"/>
    </source>
</evidence>
<evidence type="ECO:0000259" key="11">
    <source>
        <dbReference type="SMART" id="SM00962"/>
    </source>
</evidence>
<evidence type="ECO:0000259" key="12">
    <source>
        <dbReference type="SMART" id="SM00963"/>
    </source>
</evidence>
<dbReference type="STRING" id="701521.PECL_1036"/>
<dbReference type="GO" id="GO:0005886">
    <property type="term" value="C:plasma membrane"/>
    <property type="evidence" value="ECO:0007669"/>
    <property type="project" value="UniProtKB-SubCell"/>
</dbReference>
<keyword evidence="3 9" id="KW-0547">Nucleotide-binding</keyword>
<dbReference type="InterPro" id="IPR000897">
    <property type="entry name" value="SRP54_GTPase_dom"/>
</dbReference>
<evidence type="ECO:0000313" key="13">
    <source>
        <dbReference type="EMBL" id="AEV95304.1"/>
    </source>
</evidence>
<evidence type="ECO:0000259" key="10">
    <source>
        <dbReference type="SMART" id="SM00382"/>
    </source>
</evidence>
<evidence type="ECO:0000256" key="1">
    <source>
        <dbReference type="ARBA" id="ARBA00022475"/>
    </source>
</evidence>
<dbReference type="NCBIfam" id="TIGR00064">
    <property type="entry name" value="ftsY"/>
    <property type="match status" value="1"/>
</dbReference>
<dbReference type="SMART" id="SM00962">
    <property type="entry name" value="SRP54"/>
    <property type="match status" value="1"/>
</dbReference>
<dbReference type="CDD" id="cd17874">
    <property type="entry name" value="FtsY"/>
    <property type="match status" value="1"/>
</dbReference>
<dbReference type="HOGENOM" id="CLU_009301_3_4_9"/>
<dbReference type="RefSeq" id="WP_014215501.1">
    <property type="nucleotide sequence ID" value="NC_016605.1"/>
</dbReference>